<evidence type="ECO:0000313" key="14">
    <source>
        <dbReference type="EMBL" id="QRW17334.1"/>
    </source>
</evidence>
<dbReference type="EC" id="3.6.4.13" evidence="3"/>
<dbReference type="Pfam" id="PF13087">
    <property type="entry name" value="AAA_12"/>
    <property type="match status" value="1"/>
</dbReference>
<dbReference type="SUPFAM" id="SSF52540">
    <property type="entry name" value="P-loop containing nucleoside triphosphate hydrolases"/>
    <property type="match status" value="1"/>
</dbReference>
<comment type="catalytic activity">
    <reaction evidence="10">
        <text>ATP + H2O = ADP + phosphate + H(+)</text>
        <dbReference type="Rhea" id="RHEA:13065"/>
        <dbReference type="ChEBI" id="CHEBI:15377"/>
        <dbReference type="ChEBI" id="CHEBI:15378"/>
        <dbReference type="ChEBI" id="CHEBI:30616"/>
        <dbReference type="ChEBI" id="CHEBI:43474"/>
        <dbReference type="ChEBI" id="CHEBI:456216"/>
        <dbReference type="EC" id="3.6.4.13"/>
    </reaction>
</comment>
<keyword evidence="8" id="KW-0067">ATP-binding</keyword>
<dbReference type="GO" id="GO:0005737">
    <property type="term" value="C:cytoplasm"/>
    <property type="evidence" value="ECO:0007669"/>
    <property type="project" value="UniProtKB-SubCell"/>
</dbReference>
<feature type="domain" description="Helicase MOV-10-like beta-barrel" evidence="13">
    <location>
        <begin position="433"/>
        <end position="511"/>
    </location>
</feature>
<dbReference type="Pfam" id="PF21634">
    <property type="entry name" value="MOV-10_beta-barrel"/>
    <property type="match status" value="1"/>
</dbReference>
<evidence type="ECO:0000256" key="2">
    <source>
        <dbReference type="ARBA" id="ARBA00005601"/>
    </source>
</evidence>
<dbReference type="GeneID" id="67027615"/>
<dbReference type="PANTHER" id="PTHR45418">
    <property type="entry name" value="CANCER/TESTIS ANTIGEN 55"/>
    <property type="match status" value="1"/>
</dbReference>
<protein>
    <recommendedName>
        <fullName evidence="3">RNA helicase</fullName>
        <ecNumber evidence="3">3.6.4.13</ecNumber>
    </recommendedName>
</protein>
<dbReference type="GO" id="GO:0005524">
    <property type="term" value="F:ATP binding"/>
    <property type="evidence" value="ECO:0007669"/>
    <property type="project" value="UniProtKB-KW"/>
</dbReference>
<evidence type="ECO:0000256" key="4">
    <source>
        <dbReference type="ARBA" id="ARBA00022490"/>
    </source>
</evidence>
<keyword evidence="9" id="KW-0943">RNA-mediated gene silencing</keyword>
<dbReference type="KEGG" id="rsx:RhiXN_05336"/>
<keyword evidence="6" id="KW-0378">Hydrolase</keyword>
<evidence type="ECO:0000313" key="15">
    <source>
        <dbReference type="Proteomes" id="UP000650533"/>
    </source>
</evidence>
<dbReference type="CDD" id="cd18038">
    <property type="entry name" value="DEXXQc_Helz-like"/>
    <property type="match status" value="1"/>
</dbReference>
<dbReference type="InterPro" id="IPR041679">
    <property type="entry name" value="DNA2/NAM7-like_C"/>
</dbReference>
<keyword evidence="5" id="KW-0547">Nucleotide-binding</keyword>
<name>A0A8H8ST95_9AGAM</name>
<organism evidence="14 15">
    <name type="scientific">Rhizoctonia solani</name>
    <dbReference type="NCBI Taxonomy" id="456999"/>
    <lineage>
        <taxon>Eukaryota</taxon>
        <taxon>Fungi</taxon>
        <taxon>Dikarya</taxon>
        <taxon>Basidiomycota</taxon>
        <taxon>Agaricomycotina</taxon>
        <taxon>Agaricomycetes</taxon>
        <taxon>Cantharellales</taxon>
        <taxon>Ceratobasidiaceae</taxon>
        <taxon>Rhizoctonia</taxon>
    </lineage>
</organism>
<gene>
    <name evidence="14" type="ORF">RhiXN_05336</name>
</gene>
<dbReference type="FunFam" id="3.40.50.300:FF:000326">
    <property type="entry name" value="P-loop containing nucleoside triphosphate hydrolase"/>
    <property type="match status" value="1"/>
</dbReference>
<dbReference type="InterPro" id="IPR047187">
    <property type="entry name" value="SF1_C_Upf1"/>
</dbReference>
<comment type="similarity">
    <text evidence="2">Belongs to the DNA2/NAM7 helicase family. SDE3 subfamily.</text>
</comment>
<proteinExistence type="inferred from homology"/>
<evidence type="ECO:0000256" key="7">
    <source>
        <dbReference type="ARBA" id="ARBA00022806"/>
    </source>
</evidence>
<accession>A0A8H8ST95</accession>
<evidence type="ECO:0000256" key="3">
    <source>
        <dbReference type="ARBA" id="ARBA00012552"/>
    </source>
</evidence>
<evidence type="ECO:0000256" key="1">
    <source>
        <dbReference type="ARBA" id="ARBA00004496"/>
    </source>
</evidence>
<comment type="subcellular location">
    <subcellularLocation>
        <location evidence="1">Cytoplasm</location>
    </subcellularLocation>
</comment>
<feature type="domain" description="DNA2/NAM7 helicase helicase" evidence="11">
    <location>
        <begin position="682"/>
        <end position="753"/>
    </location>
</feature>
<evidence type="ECO:0000256" key="10">
    <source>
        <dbReference type="ARBA" id="ARBA00047984"/>
    </source>
</evidence>
<evidence type="ECO:0000256" key="8">
    <source>
        <dbReference type="ARBA" id="ARBA00022840"/>
    </source>
</evidence>
<dbReference type="InterPro" id="IPR027417">
    <property type="entry name" value="P-loop_NTPase"/>
</dbReference>
<dbReference type="PANTHER" id="PTHR45418:SF1">
    <property type="entry name" value="CANCER_TESTIS ANTIGEN 55"/>
    <property type="match status" value="1"/>
</dbReference>
<sequence length="1040" mass="115476">MGIEAESQIWHVVLTNTGLPSDFQLDHNCRLPHSNFVGNIGIVGNYRMTLPNRSCPRALSKLSDGSPVSLYEDIHHARQEEYSMGLIPLPTEQHMYSFPIQGLAVNMGLGSHIPLALPPLLPPGLINDNIASRFHQEPSSNQEVLASVMFTDFQPSSRQSPQAPPASVLATEGETGIVSPVIVGMLMEVGDTPPSEEQVAEFTRSFRKDGVGKGATMIICLHCPQGSESTPTAVWIKCVAASSVSLMQARMSSSVGVRRTGGPSCFSVTTILLPVAITPQSSLAAQVYFNPRGQRGQFEDRIEFVFKDQGGTFVITRPVRAIAGTDDLVALAPIAPYQRARRARERDIYQEIINIERDDAIVPQVTYKRRLKVEGIPEDMRALLGRGRIENQIQAFKERYLPEILDIDTFQQHWSNLVHAEHIQAEIDLKEFDMDDITLQRTNNSYRLTVPGLSEKRPSVIVGDRIKLHPHSEPEKVWYMGIVREIETTTVLVAFDRRFPHAPGALYDVQFVLNPVPFQRMIQALNVTPKRPEILFPRVEDATASSIAAQNLEEPEIELYNHIIGSNDEQYNAVAKVVGLPPGSLPFIVFGPPGTGKTVTIVECISQLLNDENVRVLACAPSNSASDLLAQRLIYLRGLQTNELLRLNALWRPRVTLPEDLVEYSLINATGNSFRAPTLEQLRPYRVIVTTCSTAALLYGLGVDSGYFTHIFIDEAGQGSEPEVMIPILTMSRLDTNVVLSGDPKQLGPVIRSPVARTLGMNVSYLDRLMESPTYDEVTMRGISVVKLLQNFRSHERIISFPNEEFYRNELVAHAPASVADSLLSWNGLASPDFPVVFEAVRGEDMQEEKSPSYFNPHEASLVKEYVQGLLPFIASSRNIGIVTPYKAQVRKIRKLLKDNDIADIDIGSVEQFQGQERQVIIVSTVRSNKDLLSFDLKHTLGFVSNPKRLNVAITRAQSLLVVIGDPLVLGLDALWRRFMYFVYRSGGWKGAPFPWSPDADPDDDPATFDAAERDLRDLLRRATEVGSPSELDPIGTGNE</sequence>
<dbReference type="GO" id="GO:0005694">
    <property type="term" value="C:chromosome"/>
    <property type="evidence" value="ECO:0007669"/>
    <property type="project" value="UniProtKB-ARBA"/>
</dbReference>
<evidence type="ECO:0000259" key="12">
    <source>
        <dbReference type="Pfam" id="PF13087"/>
    </source>
</evidence>
<dbReference type="Proteomes" id="UP000650533">
    <property type="component" value="Chromosome 2"/>
</dbReference>
<feature type="domain" description="DNA2/NAM7 helicase-like C-terminal" evidence="12">
    <location>
        <begin position="767"/>
        <end position="966"/>
    </location>
</feature>
<evidence type="ECO:0000256" key="6">
    <source>
        <dbReference type="ARBA" id="ARBA00022801"/>
    </source>
</evidence>
<keyword evidence="7 14" id="KW-0347">Helicase</keyword>
<dbReference type="InterPro" id="IPR041677">
    <property type="entry name" value="DNA2/NAM7_AAA_11"/>
</dbReference>
<evidence type="ECO:0000259" key="11">
    <source>
        <dbReference type="Pfam" id="PF13086"/>
    </source>
</evidence>
<dbReference type="RefSeq" id="XP_043177571.1">
    <property type="nucleotide sequence ID" value="XM_043325152.1"/>
</dbReference>
<dbReference type="Pfam" id="PF13086">
    <property type="entry name" value="AAA_11"/>
    <property type="match status" value="2"/>
</dbReference>
<dbReference type="EMBL" id="CP059659">
    <property type="protein sequence ID" value="QRW17334.1"/>
    <property type="molecule type" value="Genomic_DNA"/>
</dbReference>
<dbReference type="InterPro" id="IPR049080">
    <property type="entry name" value="MOV-10-like_beta-barrel"/>
</dbReference>
<feature type="domain" description="DNA2/NAM7 helicase helicase" evidence="11">
    <location>
        <begin position="566"/>
        <end position="635"/>
    </location>
</feature>
<dbReference type="GO" id="GO:0003723">
    <property type="term" value="F:RNA binding"/>
    <property type="evidence" value="ECO:0007669"/>
    <property type="project" value="InterPro"/>
</dbReference>
<keyword evidence="4" id="KW-0963">Cytoplasm</keyword>
<dbReference type="Gene3D" id="3.40.50.300">
    <property type="entry name" value="P-loop containing nucleotide triphosphate hydrolases"/>
    <property type="match status" value="2"/>
</dbReference>
<dbReference type="GO" id="GO:0016787">
    <property type="term" value="F:hydrolase activity"/>
    <property type="evidence" value="ECO:0007669"/>
    <property type="project" value="UniProtKB-KW"/>
</dbReference>
<dbReference type="InterPro" id="IPR026122">
    <property type="entry name" value="MOV-10/SDE3_DEXXQ/H-box"/>
</dbReference>
<reference evidence="14" key="1">
    <citation type="submission" date="2020-05" db="EMBL/GenBank/DDBJ databases">
        <title>Evolutionary and genomic comparisons of hybrid uninucleate and nonhybrid Rhizoctonia fungi.</title>
        <authorList>
            <person name="Li C."/>
            <person name="Chen X."/>
        </authorList>
    </citation>
    <scope>NUCLEOTIDE SEQUENCE</scope>
    <source>
        <strain evidence="14">AG-1 IA</strain>
    </source>
</reference>
<dbReference type="CDD" id="cd18808">
    <property type="entry name" value="SF1_C_Upf1"/>
    <property type="match status" value="1"/>
</dbReference>
<dbReference type="GO" id="GO:0032574">
    <property type="term" value="F:5'-3' RNA helicase activity"/>
    <property type="evidence" value="ECO:0007669"/>
    <property type="project" value="InterPro"/>
</dbReference>
<dbReference type="AlphaFoldDB" id="A0A8H8ST95"/>
<evidence type="ECO:0000256" key="9">
    <source>
        <dbReference type="ARBA" id="ARBA00023158"/>
    </source>
</evidence>
<evidence type="ECO:0000256" key="5">
    <source>
        <dbReference type="ARBA" id="ARBA00022741"/>
    </source>
</evidence>
<evidence type="ECO:0000259" key="13">
    <source>
        <dbReference type="Pfam" id="PF21634"/>
    </source>
</evidence>
<dbReference type="GO" id="GO:0031047">
    <property type="term" value="P:regulatory ncRNA-mediated gene silencing"/>
    <property type="evidence" value="ECO:0007669"/>
    <property type="project" value="UniProtKB-KW"/>
</dbReference>